<proteinExistence type="predicted"/>
<dbReference type="RefSeq" id="WP_076704373.1">
    <property type="nucleotide sequence ID" value="NZ_MRDE01000064.1"/>
</dbReference>
<dbReference type="SUPFAM" id="SSF142433">
    <property type="entry name" value="CinA-like"/>
    <property type="match status" value="1"/>
</dbReference>
<organism evidence="2 3">
    <name type="scientific">Tersicoccus phoenicis</name>
    <dbReference type="NCBI Taxonomy" id="554083"/>
    <lineage>
        <taxon>Bacteria</taxon>
        <taxon>Bacillati</taxon>
        <taxon>Actinomycetota</taxon>
        <taxon>Actinomycetes</taxon>
        <taxon>Micrococcales</taxon>
        <taxon>Micrococcaceae</taxon>
        <taxon>Tersicoccus</taxon>
    </lineage>
</organism>
<comment type="caution">
    <text evidence="2">The sequence shown here is derived from an EMBL/GenBank/DDBJ whole genome shotgun (WGS) entry which is preliminary data.</text>
</comment>
<dbReference type="STRING" id="554083.BKD30_09605"/>
<evidence type="ECO:0000313" key="3">
    <source>
        <dbReference type="Proteomes" id="UP000187085"/>
    </source>
</evidence>
<dbReference type="Pfam" id="PF02464">
    <property type="entry name" value="CinA"/>
    <property type="match status" value="1"/>
</dbReference>
<evidence type="ECO:0000259" key="1">
    <source>
        <dbReference type="Pfam" id="PF02464"/>
    </source>
</evidence>
<dbReference type="Gene3D" id="3.90.950.20">
    <property type="entry name" value="CinA-like"/>
    <property type="match status" value="1"/>
</dbReference>
<dbReference type="InterPro" id="IPR008136">
    <property type="entry name" value="CinA_C"/>
</dbReference>
<reference evidence="2 3" key="1">
    <citation type="submission" date="2016-12" db="EMBL/GenBank/DDBJ databases">
        <title>Draft genome of Tersicoccus phoenicis 1P05MA.</title>
        <authorList>
            <person name="Nakajima Y."/>
            <person name="Yoshizawa S."/>
            <person name="Nakamura K."/>
            <person name="Ogura Y."/>
            <person name="Hayashi T."/>
            <person name="Kogure K."/>
        </authorList>
    </citation>
    <scope>NUCLEOTIDE SEQUENCE [LARGE SCALE GENOMIC DNA]</scope>
    <source>
        <strain evidence="2 3">1p05MA</strain>
    </source>
</reference>
<dbReference type="AlphaFoldDB" id="A0A1R1L9M0"/>
<dbReference type="OrthoDB" id="1253990at2"/>
<dbReference type="InterPro" id="IPR036653">
    <property type="entry name" value="CinA-like_C"/>
</dbReference>
<sequence>MCEPEADPARVIAAAVERGRTLATAESLTGGAVCAALVDVPGASAVLRGGVVSYHHDVKVGLLGVDPARLAAHGAVDPEVAAQMAVGARVATGADVAVATTGVAGPEPHDGQPVGTVWIGIATAAGATATRHRFTGSRAEIRASARDAALAVLLESLRTR</sequence>
<keyword evidence="3" id="KW-1185">Reference proteome</keyword>
<evidence type="ECO:0000313" key="2">
    <source>
        <dbReference type="EMBL" id="OMH24217.1"/>
    </source>
</evidence>
<accession>A0A1R1L9M0</accession>
<dbReference type="EMBL" id="MRDE01000064">
    <property type="protein sequence ID" value="OMH24217.1"/>
    <property type="molecule type" value="Genomic_DNA"/>
</dbReference>
<gene>
    <name evidence="2" type="ORF">BKD30_09605</name>
</gene>
<dbReference type="NCBIfam" id="TIGR00199">
    <property type="entry name" value="PncC_domain"/>
    <property type="match status" value="1"/>
</dbReference>
<protein>
    <recommendedName>
        <fullName evidence="1">CinA C-terminal domain-containing protein</fullName>
    </recommendedName>
</protein>
<name>A0A1R1L9M0_9MICC</name>
<feature type="domain" description="CinA C-terminal" evidence="1">
    <location>
        <begin position="10"/>
        <end position="156"/>
    </location>
</feature>
<dbReference type="Proteomes" id="UP000187085">
    <property type="component" value="Unassembled WGS sequence"/>
</dbReference>